<dbReference type="PANTHER" id="PTHR35596">
    <property type="entry name" value="DUF2263 DOMAIN-CONTAINING PROTEIN"/>
    <property type="match status" value="1"/>
</dbReference>
<dbReference type="NCBIfam" id="TIGR02452">
    <property type="entry name" value="TIGR02452 family protein"/>
    <property type="match status" value="1"/>
</dbReference>
<dbReference type="OrthoDB" id="9985428at2759"/>
<dbReference type="Pfam" id="PF10021">
    <property type="entry name" value="PARG_cat_microb"/>
    <property type="match status" value="1"/>
</dbReference>
<dbReference type="Proteomes" id="UP000663852">
    <property type="component" value="Unassembled WGS sequence"/>
</dbReference>
<dbReference type="EMBL" id="CAJNOJ010000011">
    <property type="protein sequence ID" value="CAF0787864.1"/>
    <property type="molecule type" value="Genomic_DNA"/>
</dbReference>
<comment type="caution">
    <text evidence="2">The sequence shown here is derived from an EMBL/GenBank/DDBJ whole genome shotgun (WGS) entry which is preliminary data.</text>
</comment>
<dbReference type="InterPro" id="IPR012664">
    <property type="entry name" value="CHP02452"/>
</dbReference>
<proteinExistence type="predicted"/>
<evidence type="ECO:0000313" key="3">
    <source>
        <dbReference type="EMBL" id="CAF0963307.1"/>
    </source>
</evidence>
<dbReference type="Proteomes" id="UP000663828">
    <property type="component" value="Unassembled WGS sequence"/>
</dbReference>
<evidence type="ECO:0000259" key="1">
    <source>
        <dbReference type="Pfam" id="PF10021"/>
    </source>
</evidence>
<dbReference type="InterPro" id="IPR043472">
    <property type="entry name" value="Macro_dom-like"/>
</dbReference>
<dbReference type="EMBL" id="CAJNOR010000618">
    <property type="protein sequence ID" value="CAF0963307.1"/>
    <property type="molecule type" value="Genomic_DNA"/>
</dbReference>
<protein>
    <recommendedName>
        <fullName evidence="1">Microbial-type PARG catalytic domain-containing protein</fullName>
    </recommendedName>
</protein>
<feature type="domain" description="Microbial-type PARG catalytic" evidence="1">
    <location>
        <begin position="91"/>
        <end position="240"/>
    </location>
</feature>
<name>A0A813RUR4_ADIRI</name>
<evidence type="ECO:0000313" key="2">
    <source>
        <dbReference type="EMBL" id="CAF0787864.1"/>
    </source>
</evidence>
<dbReference type="PANTHER" id="PTHR35596:SF1">
    <property type="entry name" value="MICROBIAL-TYPE PARG CATALYTIC DOMAIN-CONTAINING PROTEIN"/>
    <property type="match status" value="1"/>
</dbReference>
<accession>A0A813RUR4</accession>
<organism evidence="2 5">
    <name type="scientific">Adineta ricciae</name>
    <name type="common">Rotifer</name>
    <dbReference type="NCBI Taxonomy" id="249248"/>
    <lineage>
        <taxon>Eukaryota</taxon>
        <taxon>Metazoa</taxon>
        <taxon>Spiralia</taxon>
        <taxon>Gnathifera</taxon>
        <taxon>Rotifera</taxon>
        <taxon>Eurotatoria</taxon>
        <taxon>Bdelloidea</taxon>
        <taxon>Adinetida</taxon>
        <taxon>Adinetidae</taxon>
        <taxon>Adineta</taxon>
    </lineage>
</organism>
<dbReference type="InterPro" id="IPR019261">
    <property type="entry name" value="PARG_cat_microbial"/>
</dbReference>
<evidence type="ECO:0000313" key="5">
    <source>
        <dbReference type="Proteomes" id="UP000663852"/>
    </source>
</evidence>
<dbReference type="AlphaFoldDB" id="A0A813RUR4"/>
<dbReference type="Gene3D" id="3.40.220.10">
    <property type="entry name" value="Leucine Aminopeptidase, subunit E, domain 1"/>
    <property type="match status" value="1"/>
</dbReference>
<gene>
    <name evidence="2" type="ORF">EDS130_LOCUS4184</name>
    <name evidence="3" type="ORF">XAT740_LOCUS11295</name>
</gene>
<sequence length="393" mass="44527">MGSQLCRICPTHLAGIFTSNAPFGFQIQSSLSDPQKSPFPTDELTSLKNKDKTMALALEYLHDDQQFASVWQSDSIHPETRRWMRKLIQIQTINAVFNGFYRLSDGTKVRLDINRMNWAAENSKLYEGYNDDEYSPTQQEHLYEEIAKIYVADGDCLDAVLCLKKNRSNCNPVVLNMANAFTPGGGWRDGSGAQEENLHRRTNLFQCLEDSYNQLSDKRNWSYPIPEFGGIYSPNVSVFRGSEINGYPFFPNGPEYISFIACAAYSFPNTKMNAYGELELYGEDTILRTKKKIETILKIALDNNHDTVILSAFGCGAFRNPPKHMAKLFQEVIDSKYSHAFKYIIFAIIEDHNSARSHNPEGNIVPFSRVFNVPVLTVPQLEQLISSHLTSAL</sequence>
<dbReference type="SUPFAM" id="SSF52949">
    <property type="entry name" value="Macro domain-like"/>
    <property type="match status" value="1"/>
</dbReference>
<keyword evidence="4" id="KW-1185">Reference proteome</keyword>
<reference evidence="2" key="1">
    <citation type="submission" date="2021-02" db="EMBL/GenBank/DDBJ databases">
        <authorList>
            <person name="Nowell W R."/>
        </authorList>
    </citation>
    <scope>NUCLEOTIDE SEQUENCE</scope>
</reference>
<evidence type="ECO:0000313" key="4">
    <source>
        <dbReference type="Proteomes" id="UP000663828"/>
    </source>
</evidence>